<name>A0A7S3CYE5_9EUKA</name>
<keyword evidence="1" id="KW-0677">Repeat</keyword>
<dbReference type="InterPro" id="IPR050230">
    <property type="entry name" value="CALM/Myosin/TropC-like"/>
</dbReference>
<dbReference type="SUPFAM" id="SSF47473">
    <property type="entry name" value="EF-hand"/>
    <property type="match status" value="1"/>
</dbReference>
<dbReference type="PANTHER" id="PTHR23048:SF59">
    <property type="entry name" value="EF-HAND SUPERFAMILY PROTEIN"/>
    <property type="match status" value="1"/>
</dbReference>
<keyword evidence="2" id="KW-0106">Calcium</keyword>
<evidence type="ECO:0000313" key="4">
    <source>
        <dbReference type="EMBL" id="CAE0240185.1"/>
    </source>
</evidence>
<dbReference type="SMART" id="SM00054">
    <property type="entry name" value="EFh"/>
    <property type="match status" value="3"/>
</dbReference>
<dbReference type="AlphaFoldDB" id="A0A7S3CYE5"/>
<dbReference type="PANTHER" id="PTHR23048">
    <property type="entry name" value="MYOSIN LIGHT CHAIN 1, 3"/>
    <property type="match status" value="1"/>
</dbReference>
<dbReference type="FunFam" id="1.10.238.10:FF:000178">
    <property type="entry name" value="Calmodulin-2 A"/>
    <property type="match status" value="1"/>
</dbReference>
<sequence>MQRRLNRLGRSKSRFELSEEQRAELIDAFKLFDTEGSGCIGYYELKTCARALGFEAKKSDVRRWMADTDLKDAEKVDLEEFLEIMRVRYSERDPDEELEKAFELFDEDNSGKIRYGFGFSSAGTVSLPCFVQLEKFAENLQVPGGKDSGR</sequence>
<gene>
    <name evidence="4" type="ORF">PBIL07802_LOCUS2339</name>
</gene>
<evidence type="ECO:0000256" key="1">
    <source>
        <dbReference type="ARBA" id="ARBA00022737"/>
    </source>
</evidence>
<dbReference type="GO" id="GO:0016460">
    <property type="term" value="C:myosin II complex"/>
    <property type="evidence" value="ECO:0007669"/>
    <property type="project" value="TreeGrafter"/>
</dbReference>
<dbReference type="EMBL" id="HBIB01003688">
    <property type="protein sequence ID" value="CAE0240185.1"/>
    <property type="molecule type" value="Transcribed_RNA"/>
</dbReference>
<feature type="domain" description="EF-hand" evidence="3">
    <location>
        <begin position="20"/>
        <end position="55"/>
    </location>
</feature>
<proteinExistence type="predicted"/>
<dbReference type="PROSITE" id="PS50222">
    <property type="entry name" value="EF_HAND_2"/>
    <property type="match status" value="1"/>
</dbReference>
<protein>
    <recommendedName>
        <fullName evidence="3">EF-hand domain-containing protein</fullName>
    </recommendedName>
</protein>
<organism evidence="4">
    <name type="scientific">Palpitomonas bilix</name>
    <dbReference type="NCBI Taxonomy" id="652834"/>
    <lineage>
        <taxon>Eukaryota</taxon>
        <taxon>Eukaryota incertae sedis</taxon>
    </lineage>
</organism>
<dbReference type="InterPro" id="IPR011992">
    <property type="entry name" value="EF-hand-dom_pair"/>
</dbReference>
<reference evidence="4" key="1">
    <citation type="submission" date="2021-01" db="EMBL/GenBank/DDBJ databases">
        <authorList>
            <person name="Corre E."/>
            <person name="Pelletier E."/>
            <person name="Niang G."/>
            <person name="Scheremetjew M."/>
            <person name="Finn R."/>
            <person name="Kale V."/>
            <person name="Holt S."/>
            <person name="Cochrane G."/>
            <person name="Meng A."/>
            <person name="Brown T."/>
            <person name="Cohen L."/>
        </authorList>
    </citation>
    <scope>NUCLEOTIDE SEQUENCE</scope>
    <source>
        <strain evidence="4">NIES-2562</strain>
    </source>
</reference>
<dbReference type="Gene3D" id="1.10.238.10">
    <property type="entry name" value="EF-hand"/>
    <property type="match status" value="2"/>
</dbReference>
<dbReference type="GO" id="GO:0005509">
    <property type="term" value="F:calcium ion binding"/>
    <property type="evidence" value="ECO:0007669"/>
    <property type="project" value="InterPro"/>
</dbReference>
<accession>A0A7S3CYE5</accession>
<dbReference type="InterPro" id="IPR002048">
    <property type="entry name" value="EF_hand_dom"/>
</dbReference>
<dbReference type="Pfam" id="PF13499">
    <property type="entry name" value="EF-hand_7"/>
    <property type="match status" value="1"/>
</dbReference>
<dbReference type="CDD" id="cd00051">
    <property type="entry name" value="EFh"/>
    <property type="match status" value="1"/>
</dbReference>
<evidence type="ECO:0000259" key="3">
    <source>
        <dbReference type="PROSITE" id="PS50222"/>
    </source>
</evidence>
<evidence type="ECO:0000256" key="2">
    <source>
        <dbReference type="ARBA" id="ARBA00022837"/>
    </source>
</evidence>